<dbReference type="Pfam" id="PF06100">
    <property type="entry name" value="MCRA"/>
    <property type="match status" value="1"/>
</dbReference>
<dbReference type="Proteomes" id="UP001150942">
    <property type="component" value="Unassembled WGS sequence"/>
</dbReference>
<gene>
    <name evidence="1" type="ORF">N7449_004417</name>
</gene>
<dbReference type="GO" id="GO:0071949">
    <property type="term" value="F:FAD binding"/>
    <property type="evidence" value="ECO:0007669"/>
    <property type="project" value="InterPro"/>
</dbReference>
<name>A0A9W9SXX8_9EURO</name>
<dbReference type="PANTHER" id="PTHR37417:SF2">
    <property type="entry name" value="67 KDA MYOSIN-CROSS-REACTIVE ANTIGEN FAMILY PROTEIN (AFU_ORTHOLOGUE AFUA_5G09970)"/>
    <property type="match status" value="1"/>
</dbReference>
<accession>A0A9W9SXX8</accession>
<dbReference type="GO" id="GO:0050151">
    <property type="term" value="F:oleate hydratase activity"/>
    <property type="evidence" value="ECO:0007669"/>
    <property type="project" value="InterPro"/>
</dbReference>
<evidence type="ECO:0000313" key="2">
    <source>
        <dbReference type="Proteomes" id="UP001150942"/>
    </source>
</evidence>
<sequence length="542" mass="60675">MARQLQTVQAQEHRAPDRVDAWILGSSVASLASAVHLICDANVPASQIHILESRNTPGDGIISTGDPLNGYDHRPGCMPSFNDTCMERLLALVPSTIGSGRTVLEDMKELCTNCHDEDVPGTHILIQGDHGPVKLDTRKRLDLKDRMDLMVLILKPEKSLARKRINEFFRESFFGSRFWITLSTIFGFQPWHSVAEFRRCLGKYSSEVRNLNTNQPLDCTKYNQFESIITPMIVFLKNQGVDFRLNTKIKDIVTRLDSGTVSISAIRALRDRTEETIAVSPKDIVIISLGSTTSGSSSGTNNDPPLMITMEAENKLDENWSIWLDLATQNPSFGDPYNFCTRISESRLESFTVTLEDPEFFTRFINLTHDRPGLGTFVSLKDSNWMISICIPRQPFFSSQPENIKVFWGYGLRPDREGNFVRKPMLYCSGQEIMTELLLLLGFPSASILGNSITIPCVMPRRTASMLPRTCQNRPDVIPDGTANLALIGQFVDIPDETAVSLDYSVRGAQLAVSQLMGFCKEPGNTKMLPSSFSRFWNLLST</sequence>
<dbReference type="InterPro" id="IPR010354">
    <property type="entry name" value="Oleate_hydratase"/>
</dbReference>
<protein>
    <recommendedName>
        <fullName evidence="3">67 kDa myosin-cross-reactive antigen family protein</fullName>
    </recommendedName>
</protein>
<dbReference type="Gene3D" id="3.50.50.60">
    <property type="entry name" value="FAD/NAD(P)-binding domain"/>
    <property type="match status" value="3"/>
</dbReference>
<dbReference type="GO" id="GO:0006631">
    <property type="term" value="P:fatty acid metabolic process"/>
    <property type="evidence" value="ECO:0007669"/>
    <property type="project" value="InterPro"/>
</dbReference>
<dbReference type="InterPro" id="IPR036188">
    <property type="entry name" value="FAD/NAD-bd_sf"/>
</dbReference>
<dbReference type="PANTHER" id="PTHR37417">
    <property type="entry name" value="67 KDA MYOSIN-CROSS-REACTIVE ANTIGEN FAMILY PROTEIN (AFU_ORTHOLOGUE AFUA_5G09970)"/>
    <property type="match status" value="1"/>
</dbReference>
<reference evidence="1" key="2">
    <citation type="journal article" date="2023" name="IMA Fungus">
        <title>Comparative genomic study of the Penicillium genus elucidates a diverse pangenome and 15 lateral gene transfer events.</title>
        <authorList>
            <person name="Petersen C."/>
            <person name="Sorensen T."/>
            <person name="Nielsen M.R."/>
            <person name="Sondergaard T.E."/>
            <person name="Sorensen J.L."/>
            <person name="Fitzpatrick D.A."/>
            <person name="Frisvad J.C."/>
            <person name="Nielsen K.L."/>
        </authorList>
    </citation>
    <scope>NUCLEOTIDE SEQUENCE</scope>
    <source>
        <strain evidence="1">IBT 20477</strain>
    </source>
</reference>
<keyword evidence="2" id="KW-1185">Reference proteome</keyword>
<dbReference type="OrthoDB" id="545169at2759"/>
<organism evidence="1 2">
    <name type="scientific">Penicillium cf. viridicatum</name>
    <dbReference type="NCBI Taxonomy" id="2972119"/>
    <lineage>
        <taxon>Eukaryota</taxon>
        <taxon>Fungi</taxon>
        <taxon>Dikarya</taxon>
        <taxon>Ascomycota</taxon>
        <taxon>Pezizomycotina</taxon>
        <taxon>Eurotiomycetes</taxon>
        <taxon>Eurotiomycetidae</taxon>
        <taxon>Eurotiales</taxon>
        <taxon>Aspergillaceae</taxon>
        <taxon>Penicillium</taxon>
    </lineage>
</organism>
<evidence type="ECO:0000313" key="1">
    <source>
        <dbReference type="EMBL" id="KAJ5202338.1"/>
    </source>
</evidence>
<proteinExistence type="predicted"/>
<reference evidence="1" key="1">
    <citation type="submission" date="2022-11" db="EMBL/GenBank/DDBJ databases">
        <authorList>
            <person name="Petersen C."/>
        </authorList>
    </citation>
    <scope>NUCLEOTIDE SEQUENCE</scope>
    <source>
        <strain evidence="1">IBT 20477</strain>
    </source>
</reference>
<evidence type="ECO:0008006" key="3">
    <source>
        <dbReference type="Google" id="ProtNLM"/>
    </source>
</evidence>
<dbReference type="SUPFAM" id="SSF51905">
    <property type="entry name" value="FAD/NAD(P)-binding domain"/>
    <property type="match status" value="1"/>
</dbReference>
<dbReference type="EMBL" id="JAPQKQ010000003">
    <property type="protein sequence ID" value="KAJ5202338.1"/>
    <property type="molecule type" value="Genomic_DNA"/>
</dbReference>
<comment type="caution">
    <text evidence="1">The sequence shown here is derived from an EMBL/GenBank/DDBJ whole genome shotgun (WGS) entry which is preliminary data.</text>
</comment>
<dbReference type="AlphaFoldDB" id="A0A9W9SXX8"/>